<dbReference type="PANTHER" id="PTHR33167:SF4">
    <property type="entry name" value="TRANSCRIPTION FACTOR, PUTATIVE (DUF863)-RELATED"/>
    <property type="match status" value="1"/>
</dbReference>
<dbReference type="EMBL" id="LSRQ01001065">
    <property type="protein sequence ID" value="OAY79556.1"/>
    <property type="molecule type" value="Genomic_DNA"/>
</dbReference>
<organism evidence="1 2">
    <name type="scientific">Ananas comosus</name>
    <name type="common">Pineapple</name>
    <name type="synonym">Ananas ananas</name>
    <dbReference type="NCBI Taxonomy" id="4615"/>
    <lineage>
        <taxon>Eukaryota</taxon>
        <taxon>Viridiplantae</taxon>
        <taxon>Streptophyta</taxon>
        <taxon>Embryophyta</taxon>
        <taxon>Tracheophyta</taxon>
        <taxon>Spermatophyta</taxon>
        <taxon>Magnoliopsida</taxon>
        <taxon>Liliopsida</taxon>
        <taxon>Poales</taxon>
        <taxon>Bromeliaceae</taxon>
        <taxon>Bromelioideae</taxon>
        <taxon>Ananas</taxon>
    </lineage>
</organism>
<evidence type="ECO:0000313" key="1">
    <source>
        <dbReference type="EMBL" id="OAY79556.1"/>
    </source>
</evidence>
<accession>A0A199VRK7</accession>
<dbReference type="PANTHER" id="PTHR33167">
    <property type="entry name" value="TRANSCRIPTION FACTOR, PUTATIVE (DUF863)-RELATED"/>
    <property type="match status" value="1"/>
</dbReference>
<sequence>MGTKVEGKSFMPGYFAMGKFSVDENSCYSRYENTVNGQIHNGFVLGPNNGYMGYDKEMLKRTMLEHEAIFRKQVYELHRLYRIQKDLMEEFQRKELHGYSIPADTSQSNSITSQMLHLQNANDRSPTVGPDQWKPYLNFLKENSIQSCPDGLHLNKDNLQGFTRKMFDLQLPADARIGNDGSEIFGKKNAAESSFKPIILVGKISGKNSRDDFKLSLGANEGPSCKEDSWISDSQTPRTINGHKVVDLNETVADSEGATDNASIDFLGVKTYNAKDQLNYPSTRSNVDFLGPPRFLVKDRHANKGTSSNFFDANEEIRRDISFVNSGNGKGTSCKNSFTPNSCNGEFGISSKLIHFKLNQLDQDSKAACPAQKPADSIGAPGRKCFAIPNNLMASSSVLQKDHSITAPQSVLYWANSKNEVSHTSASVKAFPCLNSSNLESSHSNVFHERSGLFTQNWKNGEGLSNLNSFNHGLSLDSISATNLQHLSMIRPEVNYGCNESMDSRRPNMALSSVNGHSEMMSSSNGNTRQLLKKKENVFGLSVCKAQFQDKQFGLPKNETSDETAMRILGFSVGDNIQKSAFCSSKSSNDSNNRNREKDYIHDACFNKPLAERALEKSSMTLRIYIDLNDELPSMDDPSSSEFLPETQKAEGNVNFHQESVASSKPDGSLKKVNSDDSFTISAAKNLIAISKDIACLPSLASHCDTLQWFAEVAISSKENSGIPSVEDDDELDLFETMTLELEETKIEDYLNQPKAPECEKGEETGAASLLFTRTRRGRARRRRQRRDFQKDILPGLVSLARNEVTEDLQMIGGLMKASGQSWQSSLTRRASRNGLQAKGRKQSRSVAVAEEEEDIQISTSAVWPNCAELGTQGASIVGWGRTTRRCRRPRCPPSNLPTVPLT</sequence>
<dbReference type="Pfam" id="PF05904">
    <property type="entry name" value="DUF863"/>
    <property type="match status" value="2"/>
</dbReference>
<name>A0A199VRK7_ANACO</name>
<dbReference type="STRING" id="4615.A0A199VRK7"/>
<gene>
    <name evidence="1" type="ORF">ACMD2_06806</name>
</gene>
<protein>
    <submittedName>
        <fullName evidence="1">Uncharacterized protein</fullName>
    </submittedName>
</protein>
<dbReference type="Proteomes" id="UP000092600">
    <property type="component" value="Unassembled WGS sequence"/>
</dbReference>
<evidence type="ECO:0000313" key="2">
    <source>
        <dbReference type="Proteomes" id="UP000092600"/>
    </source>
</evidence>
<dbReference type="AlphaFoldDB" id="A0A199VRK7"/>
<reference evidence="1 2" key="1">
    <citation type="journal article" date="2016" name="DNA Res.">
        <title>The draft genome of MD-2 pineapple using hybrid error correction of long reads.</title>
        <authorList>
            <person name="Redwan R.M."/>
            <person name="Saidin A."/>
            <person name="Kumar S.V."/>
        </authorList>
    </citation>
    <scope>NUCLEOTIDE SEQUENCE [LARGE SCALE GENOMIC DNA]</scope>
    <source>
        <strain evidence="2">cv. MD2</strain>
        <tissue evidence="1">Leaf</tissue>
    </source>
</reference>
<dbReference type="InterPro" id="IPR008581">
    <property type="entry name" value="DUF863_pln"/>
</dbReference>
<proteinExistence type="predicted"/>
<feature type="non-terminal residue" evidence="1">
    <location>
        <position position="903"/>
    </location>
</feature>
<comment type="caution">
    <text evidence="1">The sequence shown here is derived from an EMBL/GenBank/DDBJ whole genome shotgun (WGS) entry which is preliminary data.</text>
</comment>